<accession>A0A6P6MYB6</accession>
<dbReference type="PANTHER" id="PTHR47331">
    <property type="entry name" value="PHD-TYPE DOMAIN-CONTAINING PROTEIN"/>
    <property type="match status" value="1"/>
</dbReference>
<keyword evidence="2" id="KW-1185">Reference proteome</keyword>
<evidence type="ECO:0000313" key="2">
    <source>
        <dbReference type="Proteomes" id="UP000515129"/>
    </source>
</evidence>
<dbReference type="SUPFAM" id="SSF53098">
    <property type="entry name" value="Ribonuclease H-like"/>
    <property type="match status" value="1"/>
</dbReference>
<reference evidence="3" key="1">
    <citation type="submission" date="2025-08" db="UniProtKB">
        <authorList>
            <consortium name="RefSeq"/>
        </authorList>
    </citation>
    <scope>IDENTIFICATION</scope>
    <source>
        <strain evidence="3">Wakin</strain>
        <tissue evidence="3">Muscle</tissue>
    </source>
</reference>
<sequence>MTTSCVHLDLLESIDTDAFLMSLRRFIARRGKPFEILADRGTNFRGGAAELQASFAALEVPLQEQLARQQIKFRFNPPGSPHFGGTWEREIKSIKSALQVILQDHTVAEPVLQTVLIEVEGILNAKPLGYLSSDAADPDPVTPNLLLMGRRDASLPQAVYASSDLLSRRRWRHSQILADHFWSNFIRRHLPDLQKRSKWHKDTDNLVAGQVVMVVDSQLPRAQWPIGRVVKTCSGSDGRVRAAEVKIKGQTYLRPVVRLVRLSAWEDEDDAN</sequence>
<feature type="domain" description="Integrase catalytic" evidence="1">
    <location>
        <begin position="1"/>
        <end position="146"/>
    </location>
</feature>
<dbReference type="PROSITE" id="PS50994">
    <property type="entry name" value="INTEGRASE"/>
    <property type="match status" value="1"/>
</dbReference>
<dbReference type="Pfam" id="PF18701">
    <property type="entry name" value="DUF5641"/>
    <property type="match status" value="1"/>
</dbReference>
<dbReference type="GeneID" id="113073009"/>
<dbReference type="InterPro" id="IPR040676">
    <property type="entry name" value="DUF5641"/>
</dbReference>
<organism evidence="2 3">
    <name type="scientific">Carassius auratus</name>
    <name type="common">Goldfish</name>
    <dbReference type="NCBI Taxonomy" id="7957"/>
    <lineage>
        <taxon>Eukaryota</taxon>
        <taxon>Metazoa</taxon>
        <taxon>Chordata</taxon>
        <taxon>Craniata</taxon>
        <taxon>Vertebrata</taxon>
        <taxon>Euteleostomi</taxon>
        <taxon>Actinopterygii</taxon>
        <taxon>Neopterygii</taxon>
        <taxon>Teleostei</taxon>
        <taxon>Ostariophysi</taxon>
        <taxon>Cypriniformes</taxon>
        <taxon>Cyprinidae</taxon>
        <taxon>Cyprininae</taxon>
        <taxon>Carassius</taxon>
    </lineage>
</organism>
<dbReference type="KEGG" id="caua:113073009"/>
<dbReference type="Proteomes" id="UP000515129">
    <property type="component" value="Unplaced"/>
</dbReference>
<gene>
    <name evidence="3" type="primary">LOC113073009</name>
</gene>
<dbReference type="GO" id="GO:0003676">
    <property type="term" value="F:nucleic acid binding"/>
    <property type="evidence" value="ECO:0007669"/>
    <property type="project" value="InterPro"/>
</dbReference>
<dbReference type="Gene3D" id="3.30.420.10">
    <property type="entry name" value="Ribonuclease H-like superfamily/Ribonuclease H"/>
    <property type="match status" value="1"/>
</dbReference>
<proteinExistence type="predicted"/>
<dbReference type="InterPro" id="IPR012337">
    <property type="entry name" value="RNaseH-like_sf"/>
</dbReference>
<evidence type="ECO:0000259" key="1">
    <source>
        <dbReference type="PROSITE" id="PS50994"/>
    </source>
</evidence>
<dbReference type="OrthoDB" id="10056126at2759"/>
<protein>
    <submittedName>
        <fullName evidence="3">Uncharacterized protein LOC113073009</fullName>
    </submittedName>
</protein>
<dbReference type="AlphaFoldDB" id="A0A6P6MYB6"/>
<dbReference type="InterPro" id="IPR001584">
    <property type="entry name" value="Integrase_cat-core"/>
</dbReference>
<evidence type="ECO:0000313" key="3">
    <source>
        <dbReference type="RefSeq" id="XP_026101675.1"/>
    </source>
</evidence>
<dbReference type="RefSeq" id="XP_026101675.1">
    <property type="nucleotide sequence ID" value="XM_026245890.1"/>
</dbReference>
<name>A0A6P6MYB6_CARAU</name>
<dbReference type="InterPro" id="IPR036397">
    <property type="entry name" value="RNaseH_sf"/>
</dbReference>
<dbReference type="GO" id="GO:0015074">
    <property type="term" value="P:DNA integration"/>
    <property type="evidence" value="ECO:0007669"/>
    <property type="project" value="InterPro"/>
</dbReference>